<proteinExistence type="predicted"/>
<organism evidence="1">
    <name type="scientific">Anguilla anguilla</name>
    <name type="common">European freshwater eel</name>
    <name type="synonym">Muraena anguilla</name>
    <dbReference type="NCBI Taxonomy" id="7936"/>
    <lineage>
        <taxon>Eukaryota</taxon>
        <taxon>Metazoa</taxon>
        <taxon>Chordata</taxon>
        <taxon>Craniata</taxon>
        <taxon>Vertebrata</taxon>
        <taxon>Euteleostomi</taxon>
        <taxon>Actinopterygii</taxon>
        <taxon>Neopterygii</taxon>
        <taxon>Teleostei</taxon>
        <taxon>Anguilliformes</taxon>
        <taxon>Anguillidae</taxon>
        <taxon>Anguilla</taxon>
    </lineage>
</organism>
<dbReference type="EMBL" id="GBXM01083977">
    <property type="protein sequence ID" value="JAH24600.1"/>
    <property type="molecule type" value="Transcribed_RNA"/>
</dbReference>
<evidence type="ECO:0000313" key="1">
    <source>
        <dbReference type="EMBL" id="JAH24600.1"/>
    </source>
</evidence>
<reference evidence="1" key="1">
    <citation type="submission" date="2014-11" db="EMBL/GenBank/DDBJ databases">
        <authorList>
            <person name="Amaro Gonzalez C."/>
        </authorList>
    </citation>
    <scope>NUCLEOTIDE SEQUENCE</scope>
</reference>
<dbReference type="AlphaFoldDB" id="A0A0E9R7Y4"/>
<accession>A0A0E9R7Y4</accession>
<name>A0A0E9R7Y4_ANGAN</name>
<protein>
    <submittedName>
        <fullName evidence="1">Uncharacterized protein</fullName>
    </submittedName>
</protein>
<sequence>MVNIVSTKQDERFYNRKDIQYNKLRQRKGTERDYWCMPKLQNACMRRLWYQENCYADPP</sequence>
<reference evidence="1" key="2">
    <citation type="journal article" date="2015" name="Fish Shellfish Immunol.">
        <title>Early steps in the European eel (Anguilla anguilla)-Vibrio vulnificus interaction in the gills: Role of the RtxA13 toxin.</title>
        <authorList>
            <person name="Callol A."/>
            <person name="Pajuelo D."/>
            <person name="Ebbesson L."/>
            <person name="Teles M."/>
            <person name="MacKenzie S."/>
            <person name="Amaro C."/>
        </authorList>
    </citation>
    <scope>NUCLEOTIDE SEQUENCE</scope>
</reference>